<keyword evidence="8" id="KW-0492">Microsome</keyword>
<evidence type="ECO:0000256" key="5">
    <source>
        <dbReference type="ARBA" id="ARBA00022617"/>
    </source>
</evidence>
<reference evidence="15" key="1">
    <citation type="submission" date="2021-08" db="EMBL/GenBank/DDBJ databases">
        <authorList>
            <person name="Misof B."/>
            <person name="Oliver O."/>
            <person name="Podsiadlowski L."/>
            <person name="Donath A."/>
            <person name="Peters R."/>
            <person name="Mayer C."/>
            <person name="Rust J."/>
            <person name="Gunkel S."/>
            <person name="Lesny P."/>
            <person name="Martin S."/>
            <person name="Oeyen J.P."/>
            <person name="Petersen M."/>
            <person name="Panagiotis P."/>
            <person name="Wilbrandt J."/>
            <person name="Tanja T."/>
        </authorList>
    </citation>
    <scope>NUCLEOTIDE SEQUENCE</scope>
    <source>
        <strain evidence="15">GBR_01_08_01A</strain>
        <tissue evidence="15">Thorax + abdomen</tissue>
    </source>
</reference>
<reference evidence="15" key="2">
    <citation type="journal article" date="2023" name="Commun. Biol.">
        <title>Intrasexual cuticular hydrocarbon dimorphism in a wasp sheds light on hydrocarbon biosynthesis genes in Hymenoptera.</title>
        <authorList>
            <person name="Moris V.C."/>
            <person name="Podsiadlowski L."/>
            <person name="Martin S."/>
            <person name="Oeyen J.P."/>
            <person name="Donath A."/>
            <person name="Petersen M."/>
            <person name="Wilbrandt J."/>
            <person name="Misof B."/>
            <person name="Liedtke D."/>
            <person name="Thamm M."/>
            <person name="Scheiner R."/>
            <person name="Schmitt T."/>
            <person name="Niehuis O."/>
        </authorList>
    </citation>
    <scope>NUCLEOTIDE SEQUENCE</scope>
    <source>
        <strain evidence="15">GBR_01_08_01A</strain>
    </source>
</reference>
<dbReference type="InterPro" id="IPR017972">
    <property type="entry name" value="Cyt_P450_CS"/>
</dbReference>
<keyword evidence="5 13" id="KW-0349">Heme</keyword>
<evidence type="ECO:0000256" key="6">
    <source>
        <dbReference type="ARBA" id="ARBA00022723"/>
    </source>
</evidence>
<dbReference type="Proteomes" id="UP001258017">
    <property type="component" value="Unassembled WGS sequence"/>
</dbReference>
<evidence type="ECO:0000256" key="4">
    <source>
        <dbReference type="ARBA" id="ARBA00010617"/>
    </source>
</evidence>
<dbReference type="InterPro" id="IPR002401">
    <property type="entry name" value="Cyt_P450_E_grp-I"/>
</dbReference>
<evidence type="ECO:0000256" key="8">
    <source>
        <dbReference type="ARBA" id="ARBA00022848"/>
    </source>
</evidence>
<evidence type="ECO:0000256" key="2">
    <source>
        <dbReference type="ARBA" id="ARBA00004174"/>
    </source>
</evidence>
<sequence>MEAWATILALVVAVLAIYHYVFKNWNYFKKSNIPYNSPWPVLGNMGVVLLRQKTMAEMTIDAYNINPKAKYVGFFDMATPVVIVRDPELIKSIANERWRETRTMLSPAFTSSKLKGMYKLMNNCATNFADYIANMPKEKRTLEMKDAFTRYTNDVIATCAFGIGINSMKDQNNDFYVLGKEATNFTGIKSLLFFVIRSWPTLSKVLNIKIISDKVVSFFKNIVKETIETRDREKIVRGDMIQLMMEARDKRAEHGKELELIDMVAQAFIFFFGGFDSVSTAMCFTCHEIGVHQDVQERLQQEIDEVLEKTNGNPSYEVINNMEYLDAVINESLRMYPIVVFLDRVCNQNFELPPTLPGREPFLVKKGTNVWFPVYAFHHDPKYFEEPGKFNPDRFIERGKEIQNSGVYLPFGLGPRMCIGNRFALLEIKVLIFHLLARCNLKPCAKTSIPMKMSKKTISVTAENGFWMDIEPRSDTHSSLRNSLSNGTVIDDAVCNANGVTNGHAVKA</sequence>
<dbReference type="InterPro" id="IPR050476">
    <property type="entry name" value="Insect_CytP450_Detox"/>
</dbReference>
<keyword evidence="7" id="KW-0256">Endoplasmic reticulum</keyword>
<evidence type="ECO:0000256" key="14">
    <source>
        <dbReference type="RuleBase" id="RU000461"/>
    </source>
</evidence>
<comment type="subcellular location">
    <subcellularLocation>
        <location evidence="3">Endoplasmic reticulum membrane</location>
        <topology evidence="3">Peripheral membrane protein</topology>
    </subcellularLocation>
    <subcellularLocation>
        <location evidence="2">Microsome membrane</location>
        <topology evidence="2">Peripheral membrane protein</topology>
    </subcellularLocation>
</comment>
<evidence type="ECO:0000256" key="3">
    <source>
        <dbReference type="ARBA" id="ARBA00004406"/>
    </source>
</evidence>
<comment type="caution">
    <text evidence="15">The sequence shown here is derived from an EMBL/GenBank/DDBJ whole genome shotgun (WGS) entry which is preliminary data.</text>
</comment>
<dbReference type="GO" id="GO:0005506">
    <property type="term" value="F:iron ion binding"/>
    <property type="evidence" value="ECO:0007669"/>
    <property type="project" value="InterPro"/>
</dbReference>
<evidence type="ECO:0000256" key="13">
    <source>
        <dbReference type="PIRSR" id="PIRSR602401-1"/>
    </source>
</evidence>
<comment type="cofactor">
    <cofactor evidence="1 13">
        <name>heme</name>
        <dbReference type="ChEBI" id="CHEBI:30413"/>
    </cofactor>
</comment>
<dbReference type="GO" id="GO:0005789">
    <property type="term" value="C:endoplasmic reticulum membrane"/>
    <property type="evidence" value="ECO:0007669"/>
    <property type="project" value="UniProtKB-SubCell"/>
</dbReference>
<feature type="binding site" description="axial binding residue" evidence="13">
    <location>
        <position position="418"/>
    </location>
    <ligand>
        <name>heme</name>
        <dbReference type="ChEBI" id="CHEBI:30413"/>
    </ligand>
    <ligandPart>
        <name>Fe</name>
        <dbReference type="ChEBI" id="CHEBI:18248"/>
    </ligandPart>
</feature>
<evidence type="ECO:0000313" key="15">
    <source>
        <dbReference type="EMBL" id="KAK2585262.1"/>
    </source>
</evidence>
<dbReference type="PRINTS" id="PR00463">
    <property type="entry name" value="EP450I"/>
</dbReference>
<evidence type="ECO:0000256" key="11">
    <source>
        <dbReference type="ARBA" id="ARBA00023033"/>
    </source>
</evidence>
<dbReference type="FunFam" id="1.10.630.10:FF:000042">
    <property type="entry name" value="Cytochrome P450"/>
    <property type="match status" value="1"/>
</dbReference>
<dbReference type="Gene3D" id="1.10.630.10">
    <property type="entry name" value="Cytochrome P450"/>
    <property type="match status" value="1"/>
</dbReference>
<keyword evidence="12" id="KW-0472">Membrane</keyword>
<keyword evidence="16" id="KW-1185">Reference proteome</keyword>
<dbReference type="SUPFAM" id="SSF48264">
    <property type="entry name" value="Cytochrome P450"/>
    <property type="match status" value="1"/>
</dbReference>
<protein>
    <recommendedName>
        <fullName evidence="17">Cytochrome P450</fullName>
    </recommendedName>
</protein>
<organism evidence="15 16">
    <name type="scientific">Odynerus spinipes</name>
    <dbReference type="NCBI Taxonomy" id="1348599"/>
    <lineage>
        <taxon>Eukaryota</taxon>
        <taxon>Metazoa</taxon>
        <taxon>Ecdysozoa</taxon>
        <taxon>Arthropoda</taxon>
        <taxon>Hexapoda</taxon>
        <taxon>Insecta</taxon>
        <taxon>Pterygota</taxon>
        <taxon>Neoptera</taxon>
        <taxon>Endopterygota</taxon>
        <taxon>Hymenoptera</taxon>
        <taxon>Apocrita</taxon>
        <taxon>Aculeata</taxon>
        <taxon>Vespoidea</taxon>
        <taxon>Vespidae</taxon>
        <taxon>Eumeninae</taxon>
        <taxon>Odynerus</taxon>
    </lineage>
</organism>
<dbReference type="PROSITE" id="PS00086">
    <property type="entry name" value="CYTOCHROME_P450"/>
    <property type="match status" value="1"/>
</dbReference>
<dbReference type="GO" id="GO:0020037">
    <property type="term" value="F:heme binding"/>
    <property type="evidence" value="ECO:0007669"/>
    <property type="project" value="InterPro"/>
</dbReference>
<dbReference type="EMBL" id="JAIFRP010000021">
    <property type="protein sequence ID" value="KAK2585262.1"/>
    <property type="molecule type" value="Genomic_DNA"/>
</dbReference>
<dbReference type="PANTHER" id="PTHR24292:SF54">
    <property type="entry name" value="CYP9F3-RELATED"/>
    <property type="match status" value="1"/>
</dbReference>
<accession>A0AAD9RSQ8</accession>
<name>A0AAD9RSQ8_9HYME</name>
<dbReference type="PANTHER" id="PTHR24292">
    <property type="entry name" value="CYTOCHROME P450"/>
    <property type="match status" value="1"/>
</dbReference>
<evidence type="ECO:0000313" key="16">
    <source>
        <dbReference type="Proteomes" id="UP001258017"/>
    </source>
</evidence>
<keyword evidence="6 13" id="KW-0479">Metal-binding</keyword>
<dbReference type="GO" id="GO:0004497">
    <property type="term" value="F:monooxygenase activity"/>
    <property type="evidence" value="ECO:0007669"/>
    <property type="project" value="UniProtKB-KW"/>
</dbReference>
<dbReference type="InterPro" id="IPR036396">
    <property type="entry name" value="Cyt_P450_sf"/>
</dbReference>
<dbReference type="CDD" id="cd11056">
    <property type="entry name" value="CYP6-like"/>
    <property type="match status" value="1"/>
</dbReference>
<keyword evidence="10 13" id="KW-0408">Iron</keyword>
<dbReference type="Pfam" id="PF00067">
    <property type="entry name" value="p450"/>
    <property type="match status" value="1"/>
</dbReference>
<keyword evidence="9 14" id="KW-0560">Oxidoreductase</keyword>
<keyword evidence="11 14" id="KW-0503">Monooxygenase</keyword>
<evidence type="ECO:0000256" key="12">
    <source>
        <dbReference type="ARBA" id="ARBA00023136"/>
    </source>
</evidence>
<evidence type="ECO:0000256" key="9">
    <source>
        <dbReference type="ARBA" id="ARBA00023002"/>
    </source>
</evidence>
<dbReference type="PRINTS" id="PR00385">
    <property type="entry name" value="P450"/>
</dbReference>
<evidence type="ECO:0000256" key="1">
    <source>
        <dbReference type="ARBA" id="ARBA00001971"/>
    </source>
</evidence>
<dbReference type="InterPro" id="IPR001128">
    <property type="entry name" value="Cyt_P450"/>
</dbReference>
<dbReference type="AlphaFoldDB" id="A0AAD9RSQ8"/>
<evidence type="ECO:0000256" key="10">
    <source>
        <dbReference type="ARBA" id="ARBA00023004"/>
    </source>
</evidence>
<proteinExistence type="inferred from homology"/>
<evidence type="ECO:0000256" key="7">
    <source>
        <dbReference type="ARBA" id="ARBA00022824"/>
    </source>
</evidence>
<evidence type="ECO:0008006" key="17">
    <source>
        <dbReference type="Google" id="ProtNLM"/>
    </source>
</evidence>
<comment type="similarity">
    <text evidence="4 14">Belongs to the cytochrome P450 family.</text>
</comment>
<gene>
    <name evidence="15" type="ORF">KPH14_009960</name>
</gene>
<dbReference type="GO" id="GO:0016705">
    <property type="term" value="F:oxidoreductase activity, acting on paired donors, with incorporation or reduction of molecular oxygen"/>
    <property type="evidence" value="ECO:0007669"/>
    <property type="project" value="InterPro"/>
</dbReference>